<dbReference type="Gene3D" id="3.40.50.720">
    <property type="entry name" value="NAD(P)-binding Rossmann-like Domain"/>
    <property type="match status" value="2"/>
</dbReference>
<evidence type="ECO:0000259" key="2">
    <source>
        <dbReference type="Pfam" id="PF00899"/>
    </source>
</evidence>
<evidence type="ECO:0000256" key="1">
    <source>
        <dbReference type="SAM" id="MobiDB-lite"/>
    </source>
</evidence>
<dbReference type="InterPro" id="IPR000594">
    <property type="entry name" value="ThiF_NAD_FAD-bd"/>
</dbReference>
<name>A0ABT1K3L7_9ACTN</name>
<evidence type="ECO:0000313" key="3">
    <source>
        <dbReference type="EMBL" id="MCP2348590.1"/>
    </source>
</evidence>
<keyword evidence="4" id="KW-1185">Reference proteome</keyword>
<feature type="compositionally biased region" description="Polar residues" evidence="1">
    <location>
        <begin position="207"/>
        <end position="216"/>
    </location>
</feature>
<dbReference type="SUPFAM" id="SSF69572">
    <property type="entry name" value="Activating enzymes of the ubiquitin-like proteins"/>
    <property type="match status" value="1"/>
</dbReference>
<gene>
    <name evidence="3" type="ORF">HD595_004712</name>
</gene>
<protein>
    <recommendedName>
        <fullName evidence="2">THIF-type NAD/FAD binding fold domain-containing protein</fullName>
    </recommendedName>
</protein>
<dbReference type="Pfam" id="PF00899">
    <property type="entry name" value="ThiF"/>
    <property type="match status" value="1"/>
</dbReference>
<feature type="compositionally biased region" description="Basic and acidic residues" evidence="1">
    <location>
        <begin position="322"/>
        <end position="333"/>
    </location>
</feature>
<proteinExistence type="predicted"/>
<reference evidence="3 4" key="1">
    <citation type="submission" date="2022-06" db="EMBL/GenBank/DDBJ databases">
        <title>Sequencing the genomes of 1000 actinobacteria strains.</title>
        <authorList>
            <person name="Klenk H.-P."/>
        </authorList>
    </citation>
    <scope>NUCLEOTIDE SEQUENCE [LARGE SCALE GENOMIC DNA]</scope>
    <source>
        <strain evidence="3 4">DSM 44170</strain>
    </source>
</reference>
<dbReference type="EMBL" id="JAMZEC010000001">
    <property type="protein sequence ID" value="MCP2348590.1"/>
    <property type="molecule type" value="Genomic_DNA"/>
</dbReference>
<dbReference type="RefSeq" id="WP_253772466.1">
    <property type="nucleotide sequence ID" value="NZ_BAAAVE010000050.1"/>
</dbReference>
<dbReference type="Proteomes" id="UP001320766">
    <property type="component" value="Unassembled WGS sequence"/>
</dbReference>
<dbReference type="InterPro" id="IPR035985">
    <property type="entry name" value="Ubiquitin-activating_enz"/>
</dbReference>
<feature type="region of interest" description="Disordered" evidence="1">
    <location>
        <begin position="197"/>
        <end position="440"/>
    </location>
</feature>
<sequence length="599" mass="63714">MRPRVKPALRRILRDEHTLQIGVHPARAVILTGLTAPVRRWLALLDGTRDMRQVLRAASAAGLDEPTARAVLDQLTARRVLHDASAGHRSLRGLSLAERDRLEPDVDALDLASAGSDGGFAAFEARRRARVRVYGAGRVGAQIVTLLASCGVGDIRVFDTGPVRPRDLTPGGLTWSELGLSRQDGAVAVARRLTSGCAPPCPEANDAPSQERNGTPRQEGIGTPVPTKPQAANRTTPASPIARQRTPHPRPRHAPSTTVSPSPLGRPERTSPPSLRPGDQPPGDHPPTTSRPNHPPTHHSPSAPTQDSAPAAPTEENLPAARSEDPPKAHQPHDLQPAAHQAEERRPSALGEAEERRPSASGEAEDRRPSAPGQTDDRPPTAQQTQTHPPTAPSDVRTRPTTPVRSLRPAQDRARPHPTVTPPAPSGTPSTLVQAGGPYLGDGTHRPDLVILAPVDPLDFVLVNELAELGIPHLLASAFEGHGSVGPLVLPGRTACLHCLDLTRRDRDPGWAMVTARLGGYPPGEIACDTTLATAVAAAATGHALAHLDGRQAAVTNCTTDVIPDGRWGSTSWARHPECRCMRNNPYSLRMVVSPRSDD</sequence>
<organism evidence="3 4">
    <name type="scientific">Nonomuraea roseoviolacea subsp. carminata</name>
    <dbReference type="NCBI Taxonomy" id="160689"/>
    <lineage>
        <taxon>Bacteria</taxon>
        <taxon>Bacillati</taxon>
        <taxon>Actinomycetota</taxon>
        <taxon>Actinomycetes</taxon>
        <taxon>Streptosporangiales</taxon>
        <taxon>Streptosporangiaceae</taxon>
        <taxon>Nonomuraea</taxon>
    </lineage>
</organism>
<evidence type="ECO:0000313" key="4">
    <source>
        <dbReference type="Proteomes" id="UP001320766"/>
    </source>
</evidence>
<accession>A0ABT1K3L7</accession>
<feature type="compositionally biased region" description="Low complexity" evidence="1">
    <location>
        <begin position="380"/>
        <end position="389"/>
    </location>
</feature>
<feature type="compositionally biased region" description="Basic and acidic residues" evidence="1">
    <location>
        <begin position="341"/>
        <end position="379"/>
    </location>
</feature>
<comment type="caution">
    <text evidence="3">The sequence shown here is derived from an EMBL/GenBank/DDBJ whole genome shotgun (WGS) entry which is preliminary data.</text>
</comment>
<feature type="domain" description="THIF-type NAD/FAD binding fold" evidence="2">
    <location>
        <begin position="124"/>
        <end position="193"/>
    </location>
</feature>